<dbReference type="InterPro" id="IPR011990">
    <property type="entry name" value="TPR-like_helical_dom_sf"/>
</dbReference>
<dbReference type="InterPro" id="IPR056203">
    <property type="entry name" value="Cds6_C"/>
</dbReference>
<dbReference type="InterPro" id="IPR032710">
    <property type="entry name" value="NTF2-like_dom_sf"/>
</dbReference>
<dbReference type="Gene3D" id="3.10.450.50">
    <property type="match status" value="1"/>
</dbReference>
<dbReference type="SUPFAM" id="SSF54427">
    <property type="entry name" value="NTF2-like"/>
    <property type="match status" value="1"/>
</dbReference>
<dbReference type="Proteomes" id="UP001321700">
    <property type="component" value="Unassembled WGS sequence"/>
</dbReference>
<sequence>MFKLIFTAIISFLAYGCQSVDVSASPVLDSSALESPQDQRDKHKLDVNRSLATAFELMRVGEYDTASTILEEAYLLDPDNPWVQLNLGFIWQKSGQLDKARKAYLNVQNYADSDTLFSGKQLGPVQSLSLRDIALHNIKSLEALIDENQDAVMVNAPHHPEIDTLVPSESELRDALTNWKQAWEAANMHDYFSMYISSFSGKFKSHFAWRANRLSIVPNSKNIRISIGGEIIEFINSDLASITFFQSYDSLGYTDRGCKMIVFSRSTGKWLIVSETFKLGAVDPSECKSRF</sequence>
<name>A0ABU3KSH2_9BURK</name>
<proteinExistence type="predicted"/>
<comment type="caution">
    <text evidence="2">The sequence shown here is derived from an EMBL/GenBank/DDBJ whole genome shotgun (WGS) entry which is preliminary data.</text>
</comment>
<dbReference type="SUPFAM" id="SSF48452">
    <property type="entry name" value="TPR-like"/>
    <property type="match status" value="1"/>
</dbReference>
<dbReference type="RefSeq" id="WP_313876426.1">
    <property type="nucleotide sequence ID" value="NZ_JAVBIK010000003.1"/>
</dbReference>
<dbReference type="Pfam" id="PF14559">
    <property type="entry name" value="TPR_19"/>
    <property type="match status" value="1"/>
</dbReference>
<organism evidence="2 3">
    <name type="scientific">Rhodoferax potami</name>
    <dbReference type="NCBI Taxonomy" id="3068338"/>
    <lineage>
        <taxon>Bacteria</taxon>
        <taxon>Pseudomonadati</taxon>
        <taxon>Pseudomonadota</taxon>
        <taxon>Betaproteobacteria</taxon>
        <taxon>Burkholderiales</taxon>
        <taxon>Comamonadaceae</taxon>
        <taxon>Rhodoferax</taxon>
    </lineage>
</organism>
<dbReference type="EMBL" id="JAVBIK010000003">
    <property type="protein sequence ID" value="MDT7520764.1"/>
    <property type="molecule type" value="Genomic_DNA"/>
</dbReference>
<feature type="domain" description="Cds6 C-terminal" evidence="1">
    <location>
        <begin position="172"/>
        <end position="275"/>
    </location>
</feature>
<dbReference type="Gene3D" id="1.25.40.10">
    <property type="entry name" value="Tetratricopeptide repeat domain"/>
    <property type="match status" value="1"/>
</dbReference>
<reference evidence="2 3" key="1">
    <citation type="submission" date="2023-08" db="EMBL/GenBank/DDBJ databases">
        <title>Rhodoferax potami sp. nov. and Rhodoferax mekongensis sp. nov., isolated from the Mekong River in Thailand.</title>
        <authorList>
            <person name="Kitikhun S."/>
            <person name="Charoenyingcharoen P."/>
            <person name="Siriarchawattana P."/>
            <person name="Likhitrattanapisal S."/>
            <person name="Nilsakha T."/>
            <person name="Chanpet A."/>
            <person name="Rattanawaree P."/>
            <person name="Ingsriswang S."/>
        </authorList>
    </citation>
    <scope>NUCLEOTIDE SEQUENCE [LARGE SCALE GENOMIC DNA]</scope>
    <source>
        <strain evidence="2 3">TBRC 17660</strain>
    </source>
</reference>
<evidence type="ECO:0000259" key="1">
    <source>
        <dbReference type="Pfam" id="PF24125"/>
    </source>
</evidence>
<keyword evidence="3" id="KW-1185">Reference proteome</keyword>
<dbReference type="PROSITE" id="PS51257">
    <property type="entry name" value="PROKAR_LIPOPROTEIN"/>
    <property type="match status" value="1"/>
</dbReference>
<evidence type="ECO:0000313" key="2">
    <source>
        <dbReference type="EMBL" id="MDT7520764.1"/>
    </source>
</evidence>
<accession>A0ABU3KSH2</accession>
<gene>
    <name evidence="2" type="ORF">RAE19_19185</name>
</gene>
<protein>
    <submittedName>
        <fullName evidence="2">Tetratricopeptide repeat protein</fullName>
    </submittedName>
</protein>
<dbReference type="Pfam" id="PF24125">
    <property type="entry name" value="Cds6_C"/>
    <property type="match status" value="1"/>
</dbReference>
<evidence type="ECO:0000313" key="3">
    <source>
        <dbReference type="Proteomes" id="UP001321700"/>
    </source>
</evidence>